<evidence type="ECO:0000313" key="2">
    <source>
        <dbReference type="Proteomes" id="UP000247746"/>
    </source>
</evidence>
<dbReference type="AlphaFoldDB" id="A0A2V4U8U4"/>
<sequence length="233" mass="27079">MNNSEKFLETYNNLDQYLKKEIRADDYVSYANKVKNSKNTVVNKFKDELLSFGTLRNAIVHNPKIDNKAIAEPHDRTVERFNEIYEIINNPKKVIPTFQFDVLGANKDDYINDILKQMKQKSFSQFPVLDSNEAIIELINNNTISRWLASEIDENGMIIVDGVTVENLIPEIEFKRNYKFISRDTSIYKAYDLFLNHINEKERNLDVLFITHNGKETEKLLGLITISDLAPLI</sequence>
<evidence type="ECO:0000313" key="1">
    <source>
        <dbReference type="EMBL" id="PYE36603.1"/>
    </source>
</evidence>
<dbReference type="SUPFAM" id="SSF54631">
    <property type="entry name" value="CBS-domain pair"/>
    <property type="match status" value="1"/>
</dbReference>
<protein>
    <submittedName>
        <fullName evidence="1">Putative transcriptional regulator</fullName>
    </submittedName>
</protein>
<dbReference type="EMBL" id="QJSU01000012">
    <property type="protein sequence ID" value="PYE36603.1"/>
    <property type="molecule type" value="Genomic_DNA"/>
</dbReference>
<dbReference type="OrthoDB" id="4417510at2"/>
<dbReference type="Proteomes" id="UP000247746">
    <property type="component" value="Unassembled WGS sequence"/>
</dbReference>
<gene>
    <name evidence="1" type="ORF">DFP82_11249</name>
</gene>
<comment type="caution">
    <text evidence="1">The sequence shown here is derived from an EMBL/GenBank/DDBJ whole genome shotgun (WGS) entry which is preliminary data.</text>
</comment>
<dbReference type="Gene3D" id="3.10.580.10">
    <property type="entry name" value="CBS-domain"/>
    <property type="match status" value="1"/>
</dbReference>
<accession>A0A2V4U8U4</accession>
<name>A0A2V4U8U4_9GAMM</name>
<dbReference type="RefSeq" id="WP_110924257.1">
    <property type="nucleotide sequence ID" value="NZ_QJSU01000012.1"/>
</dbReference>
<organism evidence="1 2">
    <name type="scientific">Psychrobacter fozii</name>
    <dbReference type="NCBI Taxonomy" id="198480"/>
    <lineage>
        <taxon>Bacteria</taxon>
        <taxon>Pseudomonadati</taxon>
        <taxon>Pseudomonadota</taxon>
        <taxon>Gammaproteobacteria</taxon>
        <taxon>Moraxellales</taxon>
        <taxon>Moraxellaceae</taxon>
        <taxon>Psychrobacter</taxon>
    </lineage>
</organism>
<proteinExistence type="predicted"/>
<reference evidence="1 2" key="1">
    <citation type="submission" date="2018-06" db="EMBL/GenBank/DDBJ databases">
        <title>Genomic Encyclopedia of Type Strains, Phase III (KMG-III): the genomes of soil and plant-associated and newly described type strains.</title>
        <authorList>
            <person name="Whitman W."/>
        </authorList>
    </citation>
    <scope>NUCLEOTIDE SEQUENCE [LARGE SCALE GENOMIC DNA]</scope>
    <source>
        <strain evidence="1 2">CECT 5889</strain>
    </source>
</reference>
<keyword evidence="2" id="KW-1185">Reference proteome</keyword>
<dbReference type="InterPro" id="IPR046342">
    <property type="entry name" value="CBS_dom_sf"/>
</dbReference>